<proteinExistence type="predicted"/>
<organism evidence="1 2">
    <name type="scientific">Ophiophagus hannah</name>
    <name type="common">King cobra</name>
    <name type="synonym">Naja hannah</name>
    <dbReference type="NCBI Taxonomy" id="8665"/>
    <lineage>
        <taxon>Eukaryota</taxon>
        <taxon>Metazoa</taxon>
        <taxon>Chordata</taxon>
        <taxon>Craniata</taxon>
        <taxon>Vertebrata</taxon>
        <taxon>Euteleostomi</taxon>
        <taxon>Lepidosauria</taxon>
        <taxon>Squamata</taxon>
        <taxon>Bifurcata</taxon>
        <taxon>Unidentata</taxon>
        <taxon>Episquamata</taxon>
        <taxon>Toxicofera</taxon>
        <taxon>Serpentes</taxon>
        <taxon>Colubroidea</taxon>
        <taxon>Elapidae</taxon>
        <taxon>Elapinae</taxon>
        <taxon>Ophiophagus</taxon>
    </lineage>
</organism>
<dbReference type="AlphaFoldDB" id="V8P989"/>
<sequence length="77" mass="8556">MASLCPVLASRVHPISTPSWFPFSSLCLFLKLDQDRFPGSLLQSYSAKVLAQQRLRSLDFPTGSPISASECSSHTWR</sequence>
<protein>
    <submittedName>
        <fullName evidence="1">Uncharacterized protein</fullName>
    </submittedName>
</protein>
<accession>V8P989</accession>
<name>V8P989_OPHHA</name>
<evidence type="ECO:0000313" key="1">
    <source>
        <dbReference type="EMBL" id="ETE70457.1"/>
    </source>
</evidence>
<feature type="non-terminal residue" evidence="1">
    <location>
        <position position="1"/>
    </location>
</feature>
<comment type="caution">
    <text evidence="1">The sequence shown here is derived from an EMBL/GenBank/DDBJ whole genome shotgun (WGS) entry which is preliminary data.</text>
</comment>
<gene>
    <name evidence="1" type="ORF">L345_03740</name>
</gene>
<evidence type="ECO:0000313" key="2">
    <source>
        <dbReference type="Proteomes" id="UP000018936"/>
    </source>
</evidence>
<keyword evidence="2" id="KW-1185">Reference proteome</keyword>
<reference evidence="1 2" key="1">
    <citation type="journal article" date="2013" name="Proc. Natl. Acad. Sci. U.S.A.">
        <title>The king cobra genome reveals dynamic gene evolution and adaptation in the snake venom system.</title>
        <authorList>
            <person name="Vonk F.J."/>
            <person name="Casewell N.R."/>
            <person name="Henkel C.V."/>
            <person name="Heimberg A.M."/>
            <person name="Jansen H.J."/>
            <person name="McCleary R.J."/>
            <person name="Kerkkamp H.M."/>
            <person name="Vos R.A."/>
            <person name="Guerreiro I."/>
            <person name="Calvete J.J."/>
            <person name="Wuster W."/>
            <person name="Woods A.E."/>
            <person name="Logan J.M."/>
            <person name="Harrison R.A."/>
            <person name="Castoe T.A."/>
            <person name="de Koning A.P."/>
            <person name="Pollock D.D."/>
            <person name="Yandell M."/>
            <person name="Calderon D."/>
            <person name="Renjifo C."/>
            <person name="Currier R.B."/>
            <person name="Salgado D."/>
            <person name="Pla D."/>
            <person name="Sanz L."/>
            <person name="Hyder A.S."/>
            <person name="Ribeiro J.M."/>
            <person name="Arntzen J.W."/>
            <person name="van den Thillart G.E."/>
            <person name="Boetzer M."/>
            <person name="Pirovano W."/>
            <person name="Dirks R.P."/>
            <person name="Spaink H.P."/>
            <person name="Duboule D."/>
            <person name="McGlinn E."/>
            <person name="Kini R.M."/>
            <person name="Richardson M.K."/>
        </authorList>
    </citation>
    <scope>NUCLEOTIDE SEQUENCE</scope>
    <source>
        <tissue evidence="1">Blood</tissue>
    </source>
</reference>
<dbReference type="EMBL" id="AZIM01000549">
    <property type="protein sequence ID" value="ETE70457.1"/>
    <property type="molecule type" value="Genomic_DNA"/>
</dbReference>
<dbReference type="Proteomes" id="UP000018936">
    <property type="component" value="Unassembled WGS sequence"/>
</dbReference>